<dbReference type="EMBL" id="QTSX02001433">
    <property type="protein sequence ID" value="KAJ9082391.1"/>
    <property type="molecule type" value="Genomic_DNA"/>
</dbReference>
<dbReference type="Proteomes" id="UP001165960">
    <property type="component" value="Unassembled WGS sequence"/>
</dbReference>
<organism evidence="1 2">
    <name type="scientific">Entomophthora muscae</name>
    <dbReference type="NCBI Taxonomy" id="34485"/>
    <lineage>
        <taxon>Eukaryota</taxon>
        <taxon>Fungi</taxon>
        <taxon>Fungi incertae sedis</taxon>
        <taxon>Zoopagomycota</taxon>
        <taxon>Entomophthoromycotina</taxon>
        <taxon>Entomophthoromycetes</taxon>
        <taxon>Entomophthorales</taxon>
        <taxon>Entomophthoraceae</taxon>
        <taxon>Entomophthora</taxon>
    </lineage>
</organism>
<reference evidence="1" key="1">
    <citation type="submission" date="2022-04" db="EMBL/GenBank/DDBJ databases">
        <title>Genome of the entomopathogenic fungus Entomophthora muscae.</title>
        <authorList>
            <person name="Elya C."/>
            <person name="Lovett B.R."/>
            <person name="Lee E."/>
            <person name="Macias A.M."/>
            <person name="Hajek A.E."/>
            <person name="De Bivort B.L."/>
            <person name="Kasson M.T."/>
            <person name="De Fine Licht H.H."/>
            <person name="Stajich J.E."/>
        </authorList>
    </citation>
    <scope>NUCLEOTIDE SEQUENCE</scope>
    <source>
        <strain evidence="1">Berkeley</strain>
    </source>
</reference>
<comment type="caution">
    <text evidence="1">The sequence shown here is derived from an EMBL/GenBank/DDBJ whole genome shotgun (WGS) entry which is preliminary data.</text>
</comment>
<evidence type="ECO:0000313" key="1">
    <source>
        <dbReference type="EMBL" id="KAJ9082391.1"/>
    </source>
</evidence>
<evidence type="ECO:0000313" key="2">
    <source>
        <dbReference type="Proteomes" id="UP001165960"/>
    </source>
</evidence>
<name>A0ACC2U764_9FUNG</name>
<protein>
    <submittedName>
        <fullName evidence="1">Uncharacterized protein</fullName>
    </submittedName>
</protein>
<gene>
    <name evidence="1" type="ORF">DSO57_1004960</name>
</gene>
<accession>A0ACC2U764</accession>
<proteinExistence type="predicted"/>
<keyword evidence="2" id="KW-1185">Reference proteome</keyword>
<sequence length="459" mass="51372">MGNNQNKGTSSEQVDLSHFKLCRSIGRGSFGKVRIVEHKVTKKQYALKYFSKNDLIQRKMSKNIVRERNILVNLSHPFICNMKFGFQDDYNVYMVLDLMLGGDLRFHTTRRKFSNDELVLIAAEISSALGYLHSLGIVHRDLKPDNVLLDDKGIIGPKQPLTPSRTCSSQQTLISQHTWNQMLSCVLTLGLYSTWPLKSYLEKVMIIVLIGGLLFTTQLLVKDPSERVVGSDQSRLTVNKLPIFSAIDWDLLMKKMVPPPFCPNSQKPNFDMSHDLEELLLENNPLESLPSKRSKKVSKMSADMLYLEEAYLVYDYYATIRGRRYSVDYSVEPFPGQNPFQVDGVPFKAIRRSSKSCADIQSMCKMGIEKTPSYSAINELASHTTNGGITQSSHLMIPSSSCTSISDSEPTARSSPVLPKPFPKSPERPGQKLLHPTLDSSPPASGCLVARSVSSPSNQ</sequence>